<dbReference type="PROSITE" id="PS50262">
    <property type="entry name" value="G_PROTEIN_RECEP_F1_2"/>
    <property type="match status" value="1"/>
</dbReference>
<keyword evidence="8 9" id="KW-0807">Transducer</keyword>
<evidence type="ECO:0000313" key="13">
    <source>
        <dbReference type="EMBL" id="CAL1609251.1"/>
    </source>
</evidence>
<dbReference type="InterPro" id="IPR000276">
    <property type="entry name" value="GPCR_Rhodpsn"/>
</dbReference>
<evidence type="ECO:0000256" key="4">
    <source>
        <dbReference type="ARBA" id="ARBA00022989"/>
    </source>
</evidence>
<feature type="region of interest" description="Disordered" evidence="10">
    <location>
        <begin position="251"/>
        <end position="283"/>
    </location>
</feature>
<dbReference type="GO" id="GO:0005768">
    <property type="term" value="C:endosome"/>
    <property type="evidence" value="ECO:0007669"/>
    <property type="project" value="TreeGrafter"/>
</dbReference>
<evidence type="ECO:0000256" key="6">
    <source>
        <dbReference type="ARBA" id="ARBA00023136"/>
    </source>
</evidence>
<dbReference type="PANTHER" id="PTHR22752:SF5">
    <property type="entry name" value="G-PROTEIN COUPLED RECEPTOR 61"/>
    <property type="match status" value="1"/>
</dbReference>
<comment type="subcellular location">
    <subcellularLocation>
        <location evidence="1">Cell membrane</location>
        <topology evidence="1">Multi-pass membrane protein</topology>
    </subcellularLocation>
</comment>
<comment type="similarity">
    <text evidence="9">Belongs to the G-protein coupled receptor 1 family.</text>
</comment>
<feature type="compositionally biased region" description="Low complexity" evidence="10">
    <location>
        <begin position="261"/>
        <end position="274"/>
    </location>
</feature>
<dbReference type="EMBL" id="OZ035828">
    <property type="protein sequence ID" value="CAL1609251.1"/>
    <property type="molecule type" value="Genomic_DNA"/>
</dbReference>
<sequence length="562" mass="60457">MESLWNSSQSPPQTNISASVLAEGWDVSQSLALVAMLLMDLVAVVGNIAVMAVIAKAPQLHKFAFVFHLCLVDLLAALVLMPLGMLSSRPFFGEALCRSYLFLSVCLVSAAILSISVINVERYYYIIHPMRYEVKMTMGLVASVLVGIWVKALVMSALPLIAWFIQGGKAPLLESSSVGAGAGGPVPSASSQGHRRCSLHWSGGGPNRLAFMVLFTLVYFLCPILVILVVYCNMFKVARVAAMHHGPLPTWMDTPRRQRSESMSSRSTMVTSSGTGTGRATPQRPFGGGKAAAVLAAVGGQFLCCWLPYFSFHLYSALASSPPAALASLEETVTWIGYFCFTSNPFFYGCLNRQIREELGKHMPCLFRRSGIEVEERLPSRDGSIEENFLQFLQGTGCNLDPQNSHSTSSPKGDIRCAEAQAPPSEPPQPIPVDFRIPGQIAEEPSEFTESGQMSLLEQHDNTLKALMEHMKEFSISLASLRTQVINTTATDNISAPSAAPSLVLPPPTRDVFVPPPAPYHGDLGSYLRSAPPDPSPAPPDPSSAPSPAPPGPSPIPGSPVF</sequence>
<evidence type="ECO:0000256" key="8">
    <source>
        <dbReference type="ARBA" id="ARBA00023224"/>
    </source>
</evidence>
<evidence type="ECO:0000256" key="11">
    <source>
        <dbReference type="SAM" id="Phobius"/>
    </source>
</evidence>
<evidence type="ECO:0000256" key="1">
    <source>
        <dbReference type="ARBA" id="ARBA00004651"/>
    </source>
</evidence>
<dbReference type="Gene3D" id="1.20.1070.10">
    <property type="entry name" value="Rhodopsin 7-helix transmembrane proteins"/>
    <property type="match status" value="1"/>
</dbReference>
<evidence type="ECO:0000256" key="5">
    <source>
        <dbReference type="ARBA" id="ARBA00023040"/>
    </source>
</evidence>
<proteinExistence type="inferred from homology"/>
<feature type="transmembrane region" description="Helical" evidence="11">
    <location>
        <begin position="99"/>
        <end position="120"/>
    </location>
</feature>
<keyword evidence="7 9" id="KW-0675">Receptor</keyword>
<reference evidence="13 14" key="1">
    <citation type="submission" date="2024-04" db="EMBL/GenBank/DDBJ databases">
        <authorList>
            <person name="Waldvogel A.-M."/>
            <person name="Schoenle A."/>
        </authorList>
    </citation>
    <scope>NUCLEOTIDE SEQUENCE [LARGE SCALE GENOMIC DNA]</scope>
</reference>
<keyword evidence="2" id="KW-1003">Cell membrane</keyword>
<dbReference type="AlphaFoldDB" id="A0AAV2M793"/>
<protein>
    <recommendedName>
        <fullName evidence="12">G-protein coupled receptors family 1 profile domain-containing protein</fullName>
    </recommendedName>
</protein>
<evidence type="ECO:0000256" key="10">
    <source>
        <dbReference type="SAM" id="MobiDB-lite"/>
    </source>
</evidence>
<dbReference type="GO" id="GO:0004930">
    <property type="term" value="F:G protein-coupled receptor activity"/>
    <property type="evidence" value="ECO:0007669"/>
    <property type="project" value="UniProtKB-KW"/>
</dbReference>
<evidence type="ECO:0000256" key="3">
    <source>
        <dbReference type="ARBA" id="ARBA00022692"/>
    </source>
</evidence>
<feature type="transmembrane region" description="Helical" evidence="11">
    <location>
        <begin position="291"/>
        <end position="312"/>
    </location>
</feature>
<feature type="transmembrane region" description="Helical" evidence="11">
    <location>
        <begin position="66"/>
        <end position="87"/>
    </location>
</feature>
<evidence type="ECO:0000256" key="2">
    <source>
        <dbReference type="ARBA" id="ARBA00022475"/>
    </source>
</evidence>
<organism evidence="13 14">
    <name type="scientific">Knipowitschia caucasica</name>
    <name type="common">Caucasian dwarf goby</name>
    <name type="synonym">Pomatoschistus caucasicus</name>
    <dbReference type="NCBI Taxonomy" id="637954"/>
    <lineage>
        <taxon>Eukaryota</taxon>
        <taxon>Metazoa</taxon>
        <taxon>Chordata</taxon>
        <taxon>Craniata</taxon>
        <taxon>Vertebrata</taxon>
        <taxon>Euteleostomi</taxon>
        <taxon>Actinopterygii</taxon>
        <taxon>Neopterygii</taxon>
        <taxon>Teleostei</taxon>
        <taxon>Neoteleostei</taxon>
        <taxon>Acanthomorphata</taxon>
        <taxon>Gobiaria</taxon>
        <taxon>Gobiiformes</taxon>
        <taxon>Gobioidei</taxon>
        <taxon>Gobiidae</taxon>
        <taxon>Gobiinae</taxon>
        <taxon>Knipowitschia</taxon>
    </lineage>
</organism>
<feature type="transmembrane region" description="Helical" evidence="11">
    <location>
        <begin position="209"/>
        <end position="231"/>
    </location>
</feature>
<feature type="region of interest" description="Disordered" evidence="10">
    <location>
        <begin position="401"/>
        <end position="435"/>
    </location>
</feature>
<keyword evidence="3 9" id="KW-0812">Transmembrane</keyword>
<dbReference type="PANTHER" id="PTHR22752">
    <property type="entry name" value="G PROTEIN-COUPLED RECEPTOR"/>
    <property type="match status" value="1"/>
</dbReference>
<dbReference type="Pfam" id="PF00001">
    <property type="entry name" value="7tm_1"/>
    <property type="match status" value="1"/>
</dbReference>
<name>A0AAV2M793_KNICA</name>
<evidence type="ECO:0000256" key="9">
    <source>
        <dbReference type="RuleBase" id="RU000688"/>
    </source>
</evidence>
<keyword evidence="6 11" id="KW-0472">Membrane</keyword>
<dbReference type="PROSITE" id="PS00237">
    <property type="entry name" value="G_PROTEIN_RECEP_F1_1"/>
    <property type="match status" value="1"/>
</dbReference>
<keyword evidence="5 9" id="KW-0297">G-protein coupled receptor</keyword>
<dbReference type="SUPFAM" id="SSF81321">
    <property type="entry name" value="Family A G protein-coupled receptor-like"/>
    <property type="match status" value="1"/>
</dbReference>
<feature type="transmembrane region" description="Helical" evidence="11">
    <location>
        <begin position="140"/>
        <end position="165"/>
    </location>
</feature>
<dbReference type="InterPro" id="IPR017452">
    <property type="entry name" value="GPCR_Rhodpsn_7TM"/>
</dbReference>
<feature type="compositionally biased region" description="Pro residues" evidence="10">
    <location>
        <begin position="532"/>
        <end position="562"/>
    </location>
</feature>
<dbReference type="PRINTS" id="PR00237">
    <property type="entry name" value="GPCRRHODOPSN"/>
</dbReference>
<dbReference type="GO" id="GO:0005886">
    <property type="term" value="C:plasma membrane"/>
    <property type="evidence" value="ECO:0007669"/>
    <property type="project" value="UniProtKB-SubCell"/>
</dbReference>
<keyword evidence="4 11" id="KW-1133">Transmembrane helix</keyword>
<keyword evidence="14" id="KW-1185">Reference proteome</keyword>
<dbReference type="Proteomes" id="UP001497482">
    <property type="component" value="Chromosome 6"/>
</dbReference>
<evidence type="ECO:0000256" key="7">
    <source>
        <dbReference type="ARBA" id="ARBA00023170"/>
    </source>
</evidence>
<evidence type="ECO:0000259" key="12">
    <source>
        <dbReference type="PROSITE" id="PS50262"/>
    </source>
</evidence>
<feature type="domain" description="G-protein coupled receptors family 1 profile" evidence="12">
    <location>
        <begin position="46"/>
        <end position="348"/>
    </location>
</feature>
<feature type="compositionally biased region" description="Polar residues" evidence="10">
    <location>
        <begin position="401"/>
        <end position="411"/>
    </location>
</feature>
<feature type="region of interest" description="Disordered" evidence="10">
    <location>
        <begin position="514"/>
        <end position="562"/>
    </location>
</feature>
<dbReference type="CDD" id="cd15220">
    <property type="entry name" value="7tmA_GPR61_GPR62-like"/>
    <property type="match status" value="1"/>
</dbReference>
<evidence type="ECO:0000313" key="14">
    <source>
        <dbReference type="Proteomes" id="UP001497482"/>
    </source>
</evidence>
<feature type="transmembrane region" description="Helical" evidence="11">
    <location>
        <begin position="31"/>
        <end position="54"/>
    </location>
</feature>
<dbReference type="GO" id="GO:0043235">
    <property type="term" value="C:receptor complex"/>
    <property type="evidence" value="ECO:0007669"/>
    <property type="project" value="TreeGrafter"/>
</dbReference>
<gene>
    <name evidence="13" type="ORF">KC01_LOCUS36031</name>
</gene>
<accession>A0AAV2M793</accession>